<comment type="function">
    <text evidence="6">One of the early assembly proteins it binds 23S rRNA. One of the proteins that surrounds the polypeptide exit tunnel on the outside of the ribosome. Forms the main docking site for trigger factor binding to the ribosome.</text>
</comment>
<dbReference type="GO" id="GO:0006412">
    <property type="term" value="P:translation"/>
    <property type="evidence" value="ECO:0007669"/>
    <property type="project" value="UniProtKB-UniRule"/>
</dbReference>
<keyword evidence="8" id="KW-1185">Reference proteome</keyword>
<dbReference type="InterPro" id="IPR012678">
    <property type="entry name" value="Ribosomal_uL23/eL15/eS24_sf"/>
</dbReference>
<keyword evidence="3 6" id="KW-0694">RNA-binding</keyword>
<dbReference type="Proteomes" id="UP001302719">
    <property type="component" value="Chromosome"/>
</dbReference>
<name>A0AA96GCE4_9BACT</name>
<gene>
    <name evidence="6" type="primary">rplW</name>
    <name evidence="7" type="ORF">PP769_07005</name>
</gene>
<reference evidence="7 8" key="1">
    <citation type="submission" date="2023-01" db="EMBL/GenBank/DDBJ databases">
        <title>Cultivation and genomic characterization of new, ubiquitous marine nitrite-oxidizing bacteria from the Nitrospirales.</title>
        <authorList>
            <person name="Mueller A.J."/>
            <person name="Daebeler A."/>
            <person name="Herbold C.W."/>
            <person name="Kirkegaard R.H."/>
            <person name="Daims H."/>
        </authorList>
    </citation>
    <scope>NUCLEOTIDE SEQUENCE [LARGE SCALE GENOMIC DNA]</scope>
    <source>
        <strain evidence="7 8">VA</strain>
    </source>
</reference>
<dbReference type="InterPro" id="IPR012677">
    <property type="entry name" value="Nucleotide-bd_a/b_plait_sf"/>
</dbReference>
<comment type="subunit">
    <text evidence="6">Part of the 50S ribosomal subunit. Contacts protein L29, and trigger factor when it is bound to the ribosome.</text>
</comment>
<evidence type="ECO:0000256" key="2">
    <source>
        <dbReference type="ARBA" id="ARBA00022730"/>
    </source>
</evidence>
<dbReference type="RefSeq" id="WP_312646258.1">
    <property type="nucleotide sequence ID" value="NZ_CP116967.1"/>
</dbReference>
<dbReference type="Pfam" id="PF00276">
    <property type="entry name" value="Ribosomal_L23"/>
    <property type="match status" value="1"/>
</dbReference>
<evidence type="ECO:0000313" key="7">
    <source>
        <dbReference type="EMBL" id="WNM59499.1"/>
    </source>
</evidence>
<dbReference type="NCBIfam" id="NF004363">
    <property type="entry name" value="PRK05738.2-4"/>
    <property type="match status" value="1"/>
</dbReference>
<dbReference type="AlphaFoldDB" id="A0AA96GCE4"/>
<evidence type="ECO:0000256" key="1">
    <source>
        <dbReference type="ARBA" id="ARBA00006700"/>
    </source>
</evidence>
<dbReference type="InterPro" id="IPR013025">
    <property type="entry name" value="Ribosomal_uL23-like"/>
</dbReference>
<dbReference type="SUPFAM" id="SSF54189">
    <property type="entry name" value="Ribosomal proteins S24e, L23 and L15e"/>
    <property type="match status" value="1"/>
</dbReference>
<dbReference type="HAMAP" id="MF_01369_B">
    <property type="entry name" value="Ribosomal_uL23_B"/>
    <property type="match status" value="1"/>
</dbReference>
<dbReference type="NCBIfam" id="NF004366">
    <property type="entry name" value="PRK05738.3-2"/>
    <property type="match status" value="1"/>
</dbReference>
<dbReference type="GO" id="GO:0019843">
    <property type="term" value="F:rRNA binding"/>
    <property type="evidence" value="ECO:0007669"/>
    <property type="project" value="UniProtKB-UniRule"/>
</dbReference>
<evidence type="ECO:0000256" key="4">
    <source>
        <dbReference type="ARBA" id="ARBA00022980"/>
    </source>
</evidence>
<keyword evidence="2 6" id="KW-0699">rRNA-binding</keyword>
<dbReference type="KEGG" id="nall:PP769_07005"/>
<keyword evidence="4 6" id="KW-0689">Ribosomal protein</keyword>
<dbReference type="EMBL" id="CP116967">
    <property type="protein sequence ID" value="WNM59499.1"/>
    <property type="molecule type" value="Genomic_DNA"/>
</dbReference>
<evidence type="ECO:0000313" key="8">
    <source>
        <dbReference type="Proteomes" id="UP001302719"/>
    </source>
</evidence>
<dbReference type="GO" id="GO:0005840">
    <property type="term" value="C:ribosome"/>
    <property type="evidence" value="ECO:0007669"/>
    <property type="project" value="UniProtKB-KW"/>
</dbReference>
<dbReference type="FunFam" id="3.30.70.330:FF:000001">
    <property type="entry name" value="50S ribosomal protein L23"/>
    <property type="match status" value="1"/>
</dbReference>
<dbReference type="GO" id="GO:0003735">
    <property type="term" value="F:structural constituent of ribosome"/>
    <property type="evidence" value="ECO:0007669"/>
    <property type="project" value="InterPro"/>
</dbReference>
<dbReference type="Gene3D" id="3.30.70.330">
    <property type="match status" value="1"/>
</dbReference>
<accession>A0AA96GCE4</accession>
<dbReference type="GO" id="GO:1990904">
    <property type="term" value="C:ribonucleoprotein complex"/>
    <property type="evidence" value="ECO:0007669"/>
    <property type="project" value="UniProtKB-KW"/>
</dbReference>
<dbReference type="NCBIfam" id="NF004359">
    <property type="entry name" value="PRK05738.1-3"/>
    <property type="match status" value="1"/>
</dbReference>
<comment type="similarity">
    <text evidence="1 6">Belongs to the universal ribosomal protein uL23 family.</text>
</comment>
<evidence type="ECO:0000256" key="3">
    <source>
        <dbReference type="ARBA" id="ARBA00022884"/>
    </source>
</evidence>
<keyword evidence="5 6" id="KW-0687">Ribonucleoprotein</keyword>
<proteinExistence type="inferred from homology"/>
<protein>
    <recommendedName>
        <fullName evidence="6">Large ribosomal subunit protein uL23</fullName>
    </recommendedName>
</protein>
<organism evidence="7 8">
    <name type="scientific">Candidatus Nitrospira allomarina</name>
    <dbReference type="NCBI Taxonomy" id="3020900"/>
    <lineage>
        <taxon>Bacteria</taxon>
        <taxon>Pseudomonadati</taxon>
        <taxon>Nitrospirota</taxon>
        <taxon>Nitrospiria</taxon>
        <taxon>Nitrospirales</taxon>
        <taxon>Nitrospiraceae</taxon>
        <taxon>Nitrospira</taxon>
    </lineage>
</organism>
<sequence>MNPHDVLIRPLLTEKITAIRETKNGIAFSVHRQATRIDIRRAVEKVFSVKVASVNVMNVRGKKKRQGRFTGKRSDWRKAFVTLKEGEKIELYESA</sequence>
<evidence type="ECO:0000256" key="6">
    <source>
        <dbReference type="HAMAP-Rule" id="MF_01369"/>
    </source>
</evidence>
<dbReference type="PANTHER" id="PTHR11620">
    <property type="entry name" value="60S RIBOSOMAL PROTEIN L23A"/>
    <property type="match status" value="1"/>
</dbReference>
<evidence type="ECO:0000256" key="5">
    <source>
        <dbReference type="ARBA" id="ARBA00023274"/>
    </source>
</evidence>